<dbReference type="InterPro" id="IPR052193">
    <property type="entry name" value="Peptidase_C59"/>
</dbReference>
<keyword evidence="2 3" id="KW-0378">Hydrolase</keyword>
<dbReference type="PANTHER" id="PTHR35527">
    <property type="entry name" value="CHOLOYLGLYCINE HYDROLASE"/>
    <property type="match status" value="1"/>
</dbReference>
<sequence length="330" mass="36887">MCTSLTYSTVDGHHFLARTMDFSFELNGNPLFLPRQHQWQPVLEKQAIQNQYALMGAGAKLGDQYLVADGFNEHGLGCAELYFAHAAVYEPQPVPNKLNLVAEEFIVWVLGNYQTLEEVAADLDNVRIIESDQGVMGANQPLHWILSDRSGKTMVIEPRGNGLQLIDDPVGVMTNTPDLDWHIKNLSNYLNLQPQPFMERPFGNYQAGPFSQGTGTQALPGSYTPPDRFVRAAYSRQYMPEANNVAEGVNHILHILDNVTIPKGVNIGSGGSSDYTQYQGISGLNNLAYYMVNYDNRHVYQTNLTTDLIENQKEPVIYHLPQGQQNTILN</sequence>
<dbReference type="Pfam" id="PF02275">
    <property type="entry name" value="CBAH"/>
    <property type="match status" value="1"/>
</dbReference>
<dbReference type="SMR" id="A0A223K598"/>
<dbReference type="CDD" id="cd00542">
    <property type="entry name" value="Ntn_PVA"/>
    <property type="match status" value="1"/>
</dbReference>
<accession>A0A223K598</accession>
<comment type="similarity">
    <text evidence="1">Belongs to the peptidase C59 family.</text>
</comment>
<dbReference type="Proteomes" id="UP000239650">
    <property type="component" value="Unassembled WGS sequence"/>
</dbReference>
<dbReference type="InterPro" id="IPR029055">
    <property type="entry name" value="Ntn_hydrolases_N"/>
</dbReference>
<dbReference type="EMBL" id="OKRC01000010">
    <property type="protein sequence ID" value="SPE22900.1"/>
    <property type="molecule type" value="Genomic_DNA"/>
</dbReference>
<dbReference type="AlphaFoldDB" id="A0A223K598"/>
<proteinExistence type="inferred from homology"/>
<comment type="caution">
    <text evidence="3">The sequence shown here is derived from an EMBL/GenBank/DDBJ whole genome shotgun (WGS) entry which is preliminary data.</text>
</comment>
<dbReference type="GO" id="GO:0045302">
    <property type="term" value="F:choloylglycine hydrolase activity"/>
    <property type="evidence" value="ECO:0007669"/>
    <property type="project" value="UniProtKB-EC"/>
</dbReference>
<organism evidence="3 4">
    <name type="scientific">Latilactobacillus sakei</name>
    <name type="common">Lactobacillus sakei</name>
    <dbReference type="NCBI Taxonomy" id="1599"/>
    <lineage>
        <taxon>Bacteria</taxon>
        <taxon>Bacillati</taxon>
        <taxon>Bacillota</taxon>
        <taxon>Bacilli</taxon>
        <taxon>Lactobacillales</taxon>
        <taxon>Lactobacillaceae</taxon>
        <taxon>Latilactobacillus</taxon>
    </lineage>
</organism>
<dbReference type="SUPFAM" id="SSF56235">
    <property type="entry name" value="N-terminal nucleophile aminohydrolases (Ntn hydrolases)"/>
    <property type="match status" value="1"/>
</dbReference>
<evidence type="ECO:0000313" key="4">
    <source>
        <dbReference type="Proteomes" id="UP000239650"/>
    </source>
</evidence>
<dbReference type="InterPro" id="IPR029132">
    <property type="entry name" value="CBAH/NAAA_C"/>
</dbReference>
<dbReference type="EC" id="3.5.1.24" evidence="3"/>
<evidence type="ECO:0000256" key="1">
    <source>
        <dbReference type="ARBA" id="ARBA00006625"/>
    </source>
</evidence>
<dbReference type="PANTHER" id="PTHR35527:SF2">
    <property type="entry name" value="HYDROLASE"/>
    <property type="match status" value="1"/>
</dbReference>
<evidence type="ECO:0000256" key="2">
    <source>
        <dbReference type="ARBA" id="ARBA00022801"/>
    </source>
</evidence>
<dbReference type="Gene3D" id="3.60.60.10">
    <property type="entry name" value="Penicillin V Acylase, Chain A"/>
    <property type="match status" value="1"/>
</dbReference>
<reference evidence="3 4" key="1">
    <citation type="submission" date="2018-02" db="EMBL/GenBank/DDBJ databases">
        <authorList>
            <person name="Rodrigo-Torres L."/>
            <person name="Arahal R. D."/>
            <person name="Lucena T."/>
        </authorList>
    </citation>
    <scope>NUCLEOTIDE SEQUENCE [LARGE SCALE GENOMIC DNA]</scope>
    <source>
        <strain evidence="3 4">CECT 9267</strain>
    </source>
</reference>
<protein>
    <submittedName>
        <fullName evidence="3">Choloylglycine hydrolase</fullName>
        <ecNumber evidence="3">3.5.1.24</ecNumber>
    </submittedName>
</protein>
<dbReference type="RefSeq" id="WP_025016105.1">
    <property type="nucleotide sequence ID" value="NZ_BJLN01000003.1"/>
</dbReference>
<dbReference type="GeneID" id="57133020"/>
<name>A0A223K598_LATSK</name>
<evidence type="ECO:0000313" key="3">
    <source>
        <dbReference type="EMBL" id="SPE22900.1"/>
    </source>
</evidence>
<gene>
    <name evidence="3" type="primary">cbh</name>
    <name evidence="3" type="ORF">LAS9267_01804</name>
</gene>